<dbReference type="InterPro" id="IPR021124">
    <property type="entry name" value="CRISPR-assoc_prot_Cas5"/>
</dbReference>
<dbReference type="RefSeq" id="WP_256131156.1">
    <property type="nucleotide sequence ID" value="NZ_JANFXK010000003.1"/>
</dbReference>
<evidence type="ECO:0000313" key="2">
    <source>
        <dbReference type="EMBL" id="MCQ4635972.1"/>
    </source>
</evidence>
<reference evidence="2 3" key="1">
    <citation type="submission" date="2022-06" db="EMBL/GenBank/DDBJ databases">
        <title>Isolation of gut microbiota from human fecal samples.</title>
        <authorList>
            <person name="Pamer E.G."/>
            <person name="Barat B."/>
            <person name="Waligurski E."/>
            <person name="Medina S."/>
            <person name="Paddock L."/>
            <person name="Mostad J."/>
        </authorList>
    </citation>
    <scope>NUCLEOTIDE SEQUENCE [LARGE SCALE GENOMIC DNA]</scope>
    <source>
        <strain evidence="2 3">SL.3.17</strain>
    </source>
</reference>
<evidence type="ECO:0000256" key="1">
    <source>
        <dbReference type="ARBA" id="ARBA00023118"/>
    </source>
</evidence>
<comment type="caution">
    <text evidence="2">The sequence shown here is derived from an EMBL/GenBank/DDBJ whole genome shotgun (WGS) entry which is preliminary data.</text>
</comment>
<dbReference type="EMBL" id="JANFXK010000003">
    <property type="protein sequence ID" value="MCQ4635972.1"/>
    <property type="molecule type" value="Genomic_DNA"/>
</dbReference>
<dbReference type="InterPro" id="IPR013421">
    <property type="entry name" value="CRISPR-assoc_prot_Cas5_HALMA"/>
</dbReference>
<dbReference type="InterPro" id="IPR013422">
    <property type="entry name" value="CRISPR-assoc_prot_Cas5_N"/>
</dbReference>
<dbReference type="NCBIfam" id="TIGR02592">
    <property type="entry name" value="cas_Cas5h"/>
    <property type="match status" value="1"/>
</dbReference>
<protein>
    <submittedName>
        <fullName evidence="2">Type I-B CRISPR-associated protein Cas5b</fullName>
    </submittedName>
</protein>
<organism evidence="2 3">
    <name type="scientific">Anaerovorax odorimutans</name>
    <dbReference type="NCBI Taxonomy" id="109327"/>
    <lineage>
        <taxon>Bacteria</taxon>
        <taxon>Bacillati</taxon>
        <taxon>Bacillota</taxon>
        <taxon>Clostridia</taxon>
        <taxon>Peptostreptococcales</taxon>
        <taxon>Anaerovoracaceae</taxon>
        <taxon>Anaerovorax</taxon>
    </lineage>
</organism>
<dbReference type="NCBIfam" id="TIGR02593">
    <property type="entry name" value="CRISPR_cas5"/>
    <property type="match status" value="1"/>
</dbReference>
<sequence>MDILKFTLSGKDAFFKKPEVNSYYYFTYGNIHKVALLGIFGAVLGYGGYRQMEESDINPEFYRKLKRLRISIAPDEKGRGSFSRKIQSFNNSVGYASNEKGGNLIVKQQWLENPCWDIYVKLDTEESLKLKESLLNRKSIYLPYLGSNDHPADIRCVEVCRAEPVKDMEEERIDSLFPNGTVVLDFDGDSEYPYLYQEFLPLTLDETSNQYQLERFFFSNFPVEEYSCEIYDVKGKHIVFF</sequence>
<dbReference type="Pfam" id="PF09704">
    <property type="entry name" value="Cas_Cas5d"/>
    <property type="match status" value="1"/>
</dbReference>
<keyword evidence="3" id="KW-1185">Reference proteome</keyword>
<name>A0ABT1RLD2_9FIRM</name>
<dbReference type="Proteomes" id="UP001524502">
    <property type="component" value="Unassembled WGS sequence"/>
</dbReference>
<proteinExistence type="predicted"/>
<evidence type="ECO:0000313" key="3">
    <source>
        <dbReference type="Proteomes" id="UP001524502"/>
    </source>
</evidence>
<accession>A0ABT1RLD2</accession>
<keyword evidence="1" id="KW-0051">Antiviral defense</keyword>
<gene>
    <name evidence="2" type="primary">cas5b</name>
    <name evidence="2" type="ORF">NE619_04475</name>
</gene>